<dbReference type="Pfam" id="PF01730">
    <property type="entry name" value="UreF"/>
    <property type="match status" value="1"/>
</dbReference>
<comment type="caution">
    <text evidence="4">The sequence shown here is derived from an EMBL/GenBank/DDBJ whole genome shotgun (WGS) entry which is preliminary data.</text>
</comment>
<reference evidence="4" key="1">
    <citation type="submission" date="2022-12" db="EMBL/GenBank/DDBJ databases">
        <authorList>
            <person name="Webb A."/>
        </authorList>
    </citation>
    <scope>NUCLEOTIDE SEQUENCE</scope>
    <source>
        <strain evidence="4">Hp1</strain>
    </source>
</reference>
<name>A0AAV0SYY1_HYABA</name>
<keyword evidence="1" id="KW-0996">Nickel insertion</keyword>
<organism evidence="4 5">
    <name type="scientific">Hyaloperonospora brassicae</name>
    <name type="common">Brassica downy mildew</name>
    <name type="synonym">Peronospora brassicae</name>
    <dbReference type="NCBI Taxonomy" id="162125"/>
    <lineage>
        <taxon>Eukaryota</taxon>
        <taxon>Sar</taxon>
        <taxon>Stramenopiles</taxon>
        <taxon>Oomycota</taxon>
        <taxon>Peronosporomycetes</taxon>
        <taxon>Peronosporales</taxon>
        <taxon>Peronosporaceae</taxon>
        <taxon>Hyaloperonospora</taxon>
    </lineage>
</organism>
<protein>
    <submittedName>
        <fullName evidence="4">Uncharacterized protein</fullName>
    </submittedName>
</protein>
<accession>A0AAV0SYY1</accession>
<dbReference type="GO" id="GO:0016151">
    <property type="term" value="F:nickel cation binding"/>
    <property type="evidence" value="ECO:0007669"/>
    <property type="project" value="InterPro"/>
</dbReference>
<dbReference type="AlphaFoldDB" id="A0AAV0SYY1"/>
<sequence>MAGVGARAAGAAPPHEGLVSARSLPAFLSASLHQAADFALPLVFSLHQTLVTAPDIVESVRRLNSRAIAPDSNNVARKASFAQGAALLRLELSTYASANPRTHVLLLLDIRKAVKQRTQEGVHDAVLFRAGCALLDLWRSSRCSACLCM</sequence>
<proteinExistence type="inferred from homology"/>
<dbReference type="Proteomes" id="UP001162031">
    <property type="component" value="Unassembled WGS sequence"/>
</dbReference>
<keyword evidence="2" id="KW-0143">Chaperone</keyword>
<evidence type="ECO:0000256" key="2">
    <source>
        <dbReference type="ARBA" id="ARBA00023186"/>
    </source>
</evidence>
<keyword evidence="5" id="KW-1185">Reference proteome</keyword>
<dbReference type="PANTHER" id="PTHR33620:SF1">
    <property type="entry name" value="UREASE ACCESSORY PROTEIN F"/>
    <property type="match status" value="1"/>
</dbReference>
<evidence type="ECO:0000256" key="3">
    <source>
        <dbReference type="ARBA" id="ARBA00046339"/>
    </source>
</evidence>
<evidence type="ECO:0000256" key="1">
    <source>
        <dbReference type="ARBA" id="ARBA00022988"/>
    </source>
</evidence>
<evidence type="ECO:0000313" key="5">
    <source>
        <dbReference type="Proteomes" id="UP001162031"/>
    </source>
</evidence>
<gene>
    <name evidence="4" type="ORF">HBR001_LOCUS547</name>
</gene>
<dbReference type="Gene3D" id="1.10.4190.10">
    <property type="entry name" value="Urease accessory protein UreF"/>
    <property type="match status" value="1"/>
</dbReference>
<dbReference type="InterPro" id="IPR002639">
    <property type="entry name" value="UreF"/>
</dbReference>
<dbReference type="EMBL" id="CANTFL010000073">
    <property type="protein sequence ID" value="CAI5710869.1"/>
    <property type="molecule type" value="Genomic_DNA"/>
</dbReference>
<dbReference type="InterPro" id="IPR038277">
    <property type="entry name" value="UreF_sf"/>
</dbReference>
<comment type="similarity">
    <text evidence="3">Belongs to the UreF family.</text>
</comment>
<dbReference type="PANTHER" id="PTHR33620">
    <property type="entry name" value="UREASE ACCESSORY PROTEIN F"/>
    <property type="match status" value="1"/>
</dbReference>
<evidence type="ECO:0000313" key="4">
    <source>
        <dbReference type="EMBL" id="CAI5710869.1"/>
    </source>
</evidence>